<reference evidence="1 2" key="1">
    <citation type="submission" date="2020-12" db="EMBL/GenBank/DDBJ databases">
        <title>Halosimplex halophilum sp. nov. and Halosimplex salinum sp. nov., two new members of the genus Halosimplex.</title>
        <authorList>
            <person name="Cui H.L."/>
        </authorList>
    </citation>
    <scope>NUCLEOTIDE SEQUENCE [LARGE SCALE GENOMIC DNA]</scope>
    <source>
        <strain evidence="1 2">YGH94</strain>
    </source>
</reference>
<evidence type="ECO:0000313" key="2">
    <source>
        <dbReference type="Proteomes" id="UP000595001"/>
    </source>
</evidence>
<gene>
    <name evidence="1" type="ORF">I7X12_03000</name>
</gene>
<dbReference type="EMBL" id="CP065856">
    <property type="protein sequence ID" value="QPV63616.1"/>
    <property type="molecule type" value="Genomic_DNA"/>
</dbReference>
<dbReference type="GO" id="GO:0008237">
    <property type="term" value="F:metallopeptidase activity"/>
    <property type="evidence" value="ECO:0007669"/>
    <property type="project" value="InterPro"/>
</dbReference>
<dbReference type="Gene3D" id="3.40.390.10">
    <property type="entry name" value="Collagenase (Catalytic Domain)"/>
    <property type="match status" value="1"/>
</dbReference>
<dbReference type="AlphaFoldDB" id="A0A7T3FZN9"/>
<dbReference type="Proteomes" id="UP000595001">
    <property type="component" value="Chromosome"/>
</dbReference>
<dbReference type="KEGG" id="hlt:I7X12_03000"/>
<sequence length="222" mass="24238">MFRRTFLESVAAAGVGGACARSSSDDGSPKCRLVDDTERDELPVATEPDFTARSTKTHRIYWRDQAHFEDKWADGSIAAYAALGGDYIVLNRSYDDLVDTTVVAHEIGHNLGYEHVEGTLMDPYVGQTADSDPDVALSAETVDVFDSMESVLLCEWGTDEAVDHLTAVAEAFAAGETSIGTLGYAARRYASGTAISDAFYRHDWPAFGQNHYGRSLSGQFYR</sequence>
<name>A0A7T3FZN9_9EURY</name>
<dbReference type="GeneID" id="60587427"/>
<dbReference type="PROSITE" id="PS51257">
    <property type="entry name" value="PROKAR_LIPOPROTEIN"/>
    <property type="match status" value="1"/>
</dbReference>
<accession>A0A7T3FZN9</accession>
<protein>
    <submittedName>
        <fullName evidence="1">Uncharacterized protein</fullName>
    </submittedName>
</protein>
<dbReference type="SUPFAM" id="SSF55486">
    <property type="entry name" value="Metalloproteases ('zincins'), catalytic domain"/>
    <property type="match status" value="1"/>
</dbReference>
<dbReference type="InterPro" id="IPR024079">
    <property type="entry name" value="MetalloPept_cat_dom_sf"/>
</dbReference>
<organism evidence="1 2">
    <name type="scientific">Halosimplex litoreum</name>
    <dbReference type="NCBI Taxonomy" id="1198301"/>
    <lineage>
        <taxon>Archaea</taxon>
        <taxon>Methanobacteriati</taxon>
        <taxon>Methanobacteriota</taxon>
        <taxon>Stenosarchaea group</taxon>
        <taxon>Halobacteria</taxon>
        <taxon>Halobacteriales</taxon>
        <taxon>Haloarculaceae</taxon>
        <taxon>Halosimplex</taxon>
    </lineage>
</organism>
<keyword evidence="2" id="KW-1185">Reference proteome</keyword>
<dbReference type="RefSeq" id="WP_198062403.1">
    <property type="nucleotide sequence ID" value="NZ_CP065856.1"/>
</dbReference>
<proteinExistence type="predicted"/>
<evidence type="ECO:0000313" key="1">
    <source>
        <dbReference type="EMBL" id="QPV63616.1"/>
    </source>
</evidence>